<feature type="compositionally biased region" description="Basic and acidic residues" evidence="1">
    <location>
        <begin position="859"/>
        <end position="878"/>
    </location>
</feature>
<feature type="region of interest" description="Disordered" evidence="1">
    <location>
        <begin position="1042"/>
        <end position="1091"/>
    </location>
</feature>
<organism evidence="2 3">
    <name type="scientific">Glarea lozoyensis (strain ATCC 20868 / MF5171)</name>
    <dbReference type="NCBI Taxonomy" id="1116229"/>
    <lineage>
        <taxon>Eukaryota</taxon>
        <taxon>Fungi</taxon>
        <taxon>Dikarya</taxon>
        <taxon>Ascomycota</taxon>
        <taxon>Pezizomycotina</taxon>
        <taxon>Leotiomycetes</taxon>
        <taxon>Helotiales</taxon>
        <taxon>Helotiaceae</taxon>
        <taxon>Glarea</taxon>
    </lineage>
</organism>
<dbReference type="AlphaFoldDB" id="S3DA64"/>
<reference evidence="2 3" key="1">
    <citation type="journal article" date="2013" name="BMC Genomics">
        <title>Genomics-driven discovery of the pneumocandin biosynthetic gene cluster in the fungus Glarea lozoyensis.</title>
        <authorList>
            <person name="Chen L."/>
            <person name="Yue Q."/>
            <person name="Zhang X."/>
            <person name="Xiang M."/>
            <person name="Wang C."/>
            <person name="Li S."/>
            <person name="Che Y."/>
            <person name="Ortiz-Lopez F.J."/>
            <person name="Bills G.F."/>
            <person name="Liu X."/>
            <person name="An Z."/>
        </authorList>
    </citation>
    <scope>NUCLEOTIDE SEQUENCE [LARGE SCALE GENOMIC DNA]</scope>
    <source>
        <strain evidence="3">ATCC 20868 / MF5171</strain>
    </source>
</reference>
<evidence type="ECO:0000313" key="3">
    <source>
        <dbReference type="Proteomes" id="UP000016922"/>
    </source>
</evidence>
<feature type="compositionally biased region" description="Pro residues" evidence="1">
    <location>
        <begin position="161"/>
        <end position="173"/>
    </location>
</feature>
<dbReference type="KEGG" id="glz:GLAREA_11026"/>
<gene>
    <name evidence="2" type="ORF">GLAREA_11026</name>
</gene>
<feature type="region of interest" description="Disordered" evidence="1">
    <location>
        <begin position="859"/>
        <end position="917"/>
    </location>
</feature>
<dbReference type="RefSeq" id="XP_008077406.1">
    <property type="nucleotide sequence ID" value="XM_008079215.1"/>
</dbReference>
<feature type="compositionally biased region" description="Acidic residues" evidence="1">
    <location>
        <begin position="100"/>
        <end position="113"/>
    </location>
</feature>
<evidence type="ECO:0000313" key="2">
    <source>
        <dbReference type="EMBL" id="EPE35327.1"/>
    </source>
</evidence>
<feature type="region of interest" description="Disordered" evidence="1">
    <location>
        <begin position="747"/>
        <end position="795"/>
    </location>
</feature>
<dbReference type="EMBL" id="KE145354">
    <property type="protein sequence ID" value="EPE35327.1"/>
    <property type="molecule type" value="Genomic_DNA"/>
</dbReference>
<dbReference type="OrthoDB" id="3542763at2759"/>
<feature type="compositionally biased region" description="Basic and acidic residues" evidence="1">
    <location>
        <begin position="1044"/>
        <end position="1054"/>
    </location>
</feature>
<feature type="compositionally biased region" description="Polar residues" evidence="1">
    <location>
        <begin position="757"/>
        <end position="788"/>
    </location>
</feature>
<feature type="region of interest" description="Disordered" evidence="1">
    <location>
        <begin position="942"/>
        <end position="986"/>
    </location>
</feature>
<name>S3DA64_GLAL2</name>
<evidence type="ECO:0000256" key="1">
    <source>
        <dbReference type="SAM" id="MobiDB-lite"/>
    </source>
</evidence>
<protein>
    <submittedName>
        <fullName evidence="2">Uncharacterized protein</fullName>
    </submittedName>
</protein>
<dbReference type="Proteomes" id="UP000016922">
    <property type="component" value="Unassembled WGS sequence"/>
</dbReference>
<keyword evidence="3" id="KW-1185">Reference proteome</keyword>
<proteinExistence type="predicted"/>
<feature type="region of interest" description="Disordered" evidence="1">
    <location>
        <begin position="49"/>
        <end position="184"/>
    </location>
</feature>
<accession>S3DA64</accession>
<feature type="compositionally biased region" description="Acidic residues" evidence="1">
    <location>
        <begin position="122"/>
        <end position="148"/>
    </location>
</feature>
<sequence>MPHKRPRSKEPDIEKRQKIADFSSTVKMLGFPKKAGLAGVVESLIMAQGEGKGKGTAPASDMSTPQVDIGETLTGHEVNGDEKDAEEYIGDGDDKGDGYEHEEDSDPDIDLLEDCAMGSCENSEEEGDWGGEGDEEDDDEYDEEDSSQENEPTNEPSTQPTLPPSKPPPPTPSQPTTASSLPPILPTDAISQRIAELEAASKNPGAKKLSQRLLKEAWADMTVSHGKKSRRAQRGVGAMLDRMPRECFGPGWCKNELCDHLFSRVYQPPPEEIAAKRPLLDIIMKKSEKDGFPVSEACCLYFLNMNGDKIIPTLEGIKRDILMREEKLKATGRINWEREILILADRTKPTSSKVRCRDEQIRCLEEDDANFKAVLSHGWRSPYAMTVKGTYKEEKQRQAEFKVYQDEAKFRETRAKVYEKLRGRGATPEELEAQMEKWDRSNNNTAEFLHDAHKVDMIANPVTAKEVADAKDASLRQIALNLAGDTEESKREFGMDTGQLLTPEEIAYNRALYIWLTAYIRKHSAPSSTTPTGRPRRNHRSSTHLEAPLMALYKPADMRELPASLEFEDETMQYEHEMCMLETHLRRFYVGLMDFYDGPRKKEYWSEAHLLAESSLFEFCYNLNVAFANWTRKNPRALQNVEGFGYLNYLPQALVSGREAVIFFKRIEHFFMLPSSRCLYLENCLERWPSLDQTAKDRIRQKQEQYDPRISFNERGLIFPGIDDNRKSFFSLWDRPPKDDLRKLKATGLKIGPPIPTTTAHSSKSQPTGSEVTTPTPSLNTAAHSETAQKGVPMGPFDMTNPIYREHVEAARHALQEMTLARKNISTYLDTPAFGTETGSTPEKLEGDLTSAEKLQRARAEATEAYKQRRLRRAEGLSKSKPVAQGKSEFASDKGKEAGDTDKSGEVKEPKVAEKNVEGMKEAIQQAAIDKVAGRAAMLRNIRGQTTPTKSEEDSRTSNPTQTGKQEEDSQTSTPAQTGKQKEEQKIIIKVPVPDAYDINGFRLVEEKEVTRVIAKPRKKSTQTMFKDMNKSKVDKTVNLVSKGEGDGSGKEEAQTAPAVNESGGDEYAVKGGDEAVPEGVVEKDEDGSTEDEAFDYEDHIIRRFPDMWEYFLQTQREATPRIEHRSEHWTEKKAQAAQEELVEYWSQFDKATRKLFHTMNGMYMVLGDGKVTNGPFSEMEVNMFLSYMDLWPRSGLSVIVICEFLGLANNDPGVAYKLFSMMRALMGVYFENIGVVFPRRVQYEEKMIEWCSFVWTRLTILARANMPDEGAAS</sequence>
<feature type="compositionally biased region" description="Basic and acidic residues" evidence="1">
    <location>
        <begin position="890"/>
        <end position="917"/>
    </location>
</feature>
<dbReference type="HOGENOM" id="CLU_263669_0_0_1"/>
<dbReference type="GeneID" id="19470068"/>